<sequence length="142" mass="14745">MLSTQASSLTFSPAAEKAPPFVGQAGCQRAVAAIAVRQARRTCATAQQQTLLALGVQDQGLGAAGWAVRHLGRMPAAAQPMCLTGADQADFGEELLRVIGHGSVARMESGEFARDYSRIASGLRTAPFPIYGRGLGRGFGVG</sequence>
<proteinExistence type="predicted"/>
<keyword evidence="2" id="KW-1185">Reference proteome</keyword>
<name>A0ABN4IRH8_ECTME</name>
<gene>
    <name evidence="1" type="ORF">DW68_006180</name>
</gene>
<organism evidence="1 2">
    <name type="scientific">Ectopseudomonas mendocina S5.2</name>
    <dbReference type="NCBI Taxonomy" id="1225174"/>
    <lineage>
        <taxon>Bacteria</taxon>
        <taxon>Pseudomonadati</taxon>
        <taxon>Pseudomonadota</taxon>
        <taxon>Gammaproteobacteria</taxon>
        <taxon>Pseudomonadales</taxon>
        <taxon>Pseudomonadaceae</taxon>
        <taxon>Ectopseudomonas</taxon>
    </lineage>
</organism>
<evidence type="ECO:0000313" key="2">
    <source>
        <dbReference type="Proteomes" id="UP000028530"/>
    </source>
</evidence>
<dbReference type="Proteomes" id="UP000028530">
    <property type="component" value="Chromosome"/>
</dbReference>
<protein>
    <submittedName>
        <fullName evidence="1">Uncharacterized protein</fullName>
    </submittedName>
</protein>
<reference evidence="1 2" key="1">
    <citation type="submission" date="2015-11" db="EMBL/GenBank/DDBJ databases">
        <authorList>
            <person name="Chong T.M."/>
            <person name="Chan K.G."/>
            <person name="Dessaux Y."/>
        </authorList>
    </citation>
    <scope>NUCLEOTIDE SEQUENCE [LARGE SCALE GENOMIC DNA]</scope>
    <source>
        <strain evidence="1 2">S5.2</strain>
    </source>
</reference>
<evidence type="ECO:0000313" key="1">
    <source>
        <dbReference type="EMBL" id="ALN18223.1"/>
    </source>
</evidence>
<accession>A0ABN4IRH8</accession>
<dbReference type="EMBL" id="CP013124">
    <property type="protein sequence ID" value="ALN18223.1"/>
    <property type="molecule type" value="Genomic_DNA"/>
</dbReference>